<keyword evidence="6" id="KW-1015">Disulfide bond</keyword>
<keyword evidence="3 9" id="KW-0732">Signal</keyword>
<dbReference type="PROSITE" id="PS50026">
    <property type="entry name" value="EGF_3"/>
    <property type="match status" value="3"/>
</dbReference>
<dbReference type="CTD" id="25975"/>
<dbReference type="InterPro" id="IPR013320">
    <property type="entry name" value="ConA-like_dom_sf"/>
</dbReference>
<protein>
    <submittedName>
        <fullName evidence="12">EGF like domain multiple 6</fullName>
    </submittedName>
</protein>
<dbReference type="eggNOG" id="KOG1217">
    <property type="taxonomic scope" value="Eukaryota"/>
</dbReference>
<feature type="domain" description="MAM" evidence="11">
    <location>
        <begin position="402"/>
        <end position="548"/>
    </location>
</feature>
<keyword evidence="13" id="KW-1185">Reference proteome</keyword>
<dbReference type="InterPro" id="IPR009030">
    <property type="entry name" value="Growth_fac_rcpt_cys_sf"/>
</dbReference>
<sequence>MLPYLLVLSWLPFLVAGGVSGSLRSRGRRQLLPLNQSGVCRYGSKLDCCYGWKRNSKEHCEATCEHGCKYGECVMPNKCKCFPGFTGKTCSQDLNECGLEPHPCKHRCMNTHGSYKCYCLNGYMLMPDGTCTNSRTCSMVNCQYGCEEMKDDVRCLCPSSGLQLSPNGKTCIDIDECATGKAICSFNRKCVNTFGSYYCRCQVGYELKYVNGRYNCLDINECTANISMCNFHAECLNTQGSFKCKCKAGYRGNGFECSVIHENSVKEFPRISRVAKEKLKKLLRHKNNLKNHVDMKNAIPEALATPPSRTHVRPLDYKESSYTEDDFTEQEKSSEDVGRNGNIDNKGADEEEGESEHLENQIGHEKKLRGDVFSKEAAVFGPLPAQRKISVQKAELEDIISVDCSFGRGSCVWQQDANDDFDWSPANHENGDGYYMAVPVFMEHKKDVGRLKLLLTDLEPKSMYCLIFSYRFAGERVGKLRVILSDISSGPSWEQSMGNGEWWKTGQIEMPTGAETTMNITFEAERGKGTTGEIGVDTVILFSGLCPEDHLALDI</sequence>
<keyword evidence="5" id="KW-0130">Cell adhesion</keyword>
<feature type="signal peptide" evidence="9">
    <location>
        <begin position="1"/>
        <end position="17"/>
    </location>
</feature>
<evidence type="ECO:0000256" key="8">
    <source>
        <dbReference type="SAM" id="MobiDB-lite"/>
    </source>
</evidence>
<dbReference type="SUPFAM" id="SSF57196">
    <property type="entry name" value="EGF/Laminin"/>
    <property type="match status" value="2"/>
</dbReference>
<feature type="compositionally biased region" description="Basic and acidic residues" evidence="8">
    <location>
        <begin position="329"/>
        <end position="338"/>
    </location>
</feature>
<gene>
    <name evidence="12" type="primary">EGFL6</name>
</gene>
<dbReference type="GO" id="GO:0030198">
    <property type="term" value="P:extracellular matrix organization"/>
    <property type="evidence" value="ECO:0007669"/>
    <property type="project" value="Ensembl"/>
</dbReference>
<dbReference type="Ensembl" id="ENSACAT00000001601.4">
    <property type="protein sequence ID" value="ENSACAP00000001564.3"/>
    <property type="gene ID" value="ENSACAG00000001659.4"/>
</dbReference>
<dbReference type="OrthoDB" id="10060424at2759"/>
<dbReference type="InterPro" id="IPR001881">
    <property type="entry name" value="EGF-like_Ca-bd_dom"/>
</dbReference>
<dbReference type="PANTHER" id="PTHR24050:SF24">
    <property type="entry name" value="EPIDERMAL GROWTH FACTOR-LIKE PROTEIN 6"/>
    <property type="match status" value="1"/>
</dbReference>
<feature type="chain" id="PRO_5003413270" evidence="9">
    <location>
        <begin position="18"/>
        <end position="555"/>
    </location>
</feature>
<dbReference type="InterPro" id="IPR000998">
    <property type="entry name" value="MAM_dom"/>
</dbReference>
<dbReference type="STRING" id="28377.ENSACAP00000001564"/>
<evidence type="ECO:0000313" key="13">
    <source>
        <dbReference type="Proteomes" id="UP000001646"/>
    </source>
</evidence>
<dbReference type="InterPro" id="IPR018097">
    <property type="entry name" value="EGF_Ca-bd_CS"/>
</dbReference>
<accession>G1K9P9</accession>
<dbReference type="GO" id="GO:0007155">
    <property type="term" value="P:cell adhesion"/>
    <property type="evidence" value="ECO:0007669"/>
    <property type="project" value="UniProtKB-KW"/>
</dbReference>
<dbReference type="GO" id="GO:0005604">
    <property type="term" value="C:basement membrane"/>
    <property type="evidence" value="ECO:0007669"/>
    <property type="project" value="Ensembl"/>
</dbReference>
<evidence type="ECO:0000256" key="2">
    <source>
        <dbReference type="ARBA" id="ARBA00022536"/>
    </source>
</evidence>
<dbReference type="FunFam" id="2.10.25.10:FF:000187">
    <property type="entry name" value="nephronectin isoform X1"/>
    <property type="match status" value="1"/>
</dbReference>
<keyword evidence="4" id="KW-0677">Repeat</keyword>
<dbReference type="SMART" id="SM00179">
    <property type="entry name" value="EGF_CA"/>
    <property type="match status" value="3"/>
</dbReference>
<feature type="compositionally biased region" description="Basic and acidic residues" evidence="8">
    <location>
        <begin position="355"/>
        <end position="366"/>
    </location>
</feature>
<evidence type="ECO:0000256" key="7">
    <source>
        <dbReference type="PROSITE-ProRule" id="PRU00076"/>
    </source>
</evidence>
<dbReference type="CDD" id="cd06263">
    <property type="entry name" value="MAM"/>
    <property type="match status" value="1"/>
</dbReference>
<dbReference type="GO" id="GO:0010811">
    <property type="term" value="P:positive regulation of cell-substrate adhesion"/>
    <property type="evidence" value="ECO:0007669"/>
    <property type="project" value="Ensembl"/>
</dbReference>
<dbReference type="PROSITE" id="PS01186">
    <property type="entry name" value="EGF_2"/>
    <property type="match status" value="2"/>
</dbReference>
<evidence type="ECO:0000256" key="9">
    <source>
        <dbReference type="SAM" id="SignalP"/>
    </source>
</evidence>
<dbReference type="SMART" id="SM00137">
    <property type="entry name" value="MAM"/>
    <property type="match status" value="1"/>
</dbReference>
<dbReference type="SUPFAM" id="SSF49899">
    <property type="entry name" value="Concanavalin A-like lectins/glucanases"/>
    <property type="match status" value="1"/>
</dbReference>
<feature type="domain" description="EGF-like" evidence="10">
    <location>
        <begin position="93"/>
        <end position="132"/>
    </location>
</feature>
<dbReference type="InParanoid" id="G1K9P9"/>
<dbReference type="Proteomes" id="UP000001646">
    <property type="component" value="Chromosome 3"/>
</dbReference>
<dbReference type="GO" id="GO:0016020">
    <property type="term" value="C:membrane"/>
    <property type="evidence" value="ECO:0007669"/>
    <property type="project" value="InterPro"/>
</dbReference>
<dbReference type="HOGENOM" id="CLU_036867_0_0_1"/>
<dbReference type="GeneID" id="100563528"/>
<dbReference type="Pfam" id="PF00629">
    <property type="entry name" value="MAM"/>
    <property type="match status" value="1"/>
</dbReference>
<dbReference type="PANTHER" id="PTHR24050">
    <property type="entry name" value="PA14 DOMAIN-CONTAINING PROTEIN"/>
    <property type="match status" value="1"/>
</dbReference>
<dbReference type="GeneTree" id="ENSGT00930000150973"/>
<organism evidence="12 13">
    <name type="scientific">Anolis carolinensis</name>
    <name type="common">Green anole</name>
    <name type="synonym">American chameleon</name>
    <dbReference type="NCBI Taxonomy" id="28377"/>
    <lineage>
        <taxon>Eukaryota</taxon>
        <taxon>Metazoa</taxon>
        <taxon>Chordata</taxon>
        <taxon>Craniata</taxon>
        <taxon>Vertebrata</taxon>
        <taxon>Euteleostomi</taxon>
        <taxon>Lepidosauria</taxon>
        <taxon>Squamata</taxon>
        <taxon>Bifurcata</taxon>
        <taxon>Unidentata</taxon>
        <taxon>Episquamata</taxon>
        <taxon>Toxicofera</taxon>
        <taxon>Iguania</taxon>
        <taxon>Dactyloidae</taxon>
        <taxon>Anolis</taxon>
    </lineage>
</organism>
<dbReference type="CDD" id="cd00054">
    <property type="entry name" value="EGF_CA"/>
    <property type="match status" value="2"/>
</dbReference>
<evidence type="ECO:0000259" key="11">
    <source>
        <dbReference type="PROSITE" id="PS50060"/>
    </source>
</evidence>
<feature type="region of interest" description="Disordered" evidence="8">
    <location>
        <begin position="294"/>
        <end position="366"/>
    </location>
</feature>
<dbReference type="GO" id="GO:0005576">
    <property type="term" value="C:extracellular region"/>
    <property type="evidence" value="ECO:0007669"/>
    <property type="project" value="UniProtKB-SubCell"/>
</dbReference>
<reference evidence="12" key="2">
    <citation type="submission" date="2025-08" db="UniProtKB">
        <authorList>
            <consortium name="Ensembl"/>
        </authorList>
    </citation>
    <scope>IDENTIFICATION</scope>
</reference>
<evidence type="ECO:0000256" key="3">
    <source>
        <dbReference type="ARBA" id="ARBA00022729"/>
    </source>
</evidence>
<feature type="domain" description="EGF-like" evidence="10">
    <location>
        <begin position="218"/>
        <end position="256"/>
    </location>
</feature>
<name>G1K9P9_ANOCA</name>
<dbReference type="FunFam" id="2.10.25.10:FF:000653">
    <property type="entry name" value="Putative Fibrillin-1"/>
    <property type="match status" value="1"/>
</dbReference>
<proteinExistence type="inferred from homology"/>
<dbReference type="SUPFAM" id="SSF57184">
    <property type="entry name" value="Growth factor receptor domain"/>
    <property type="match status" value="1"/>
</dbReference>
<dbReference type="GO" id="GO:0005509">
    <property type="term" value="F:calcium ion binding"/>
    <property type="evidence" value="ECO:0007669"/>
    <property type="project" value="InterPro"/>
</dbReference>
<dbReference type="PROSITE" id="PS00010">
    <property type="entry name" value="ASX_HYDROXYL"/>
    <property type="match status" value="3"/>
</dbReference>
<evidence type="ECO:0000256" key="6">
    <source>
        <dbReference type="ARBA" id="ARBA00023157"/>
    </source>
</evidence>
<dbReference type="Gene3D" id="2.10.25.10">
    <property type="entry name" value="Laminin"/>
    <property type="match status" value="5"/>
</dbReference>
<dbReference type="AlphaFoldDB" id="G1K9P9"/>
<dbReference type="PROSITE" id="PS50060">
    <property type="entry name" value="MAM_2"/>
    <property type="match status" value="1"/>
</dbReference>
<dbReference type="InterPro" id="IPR052235">
    <property type="entry name" value="Nephronectin_domain"/>
</dbReference>
<dbReference type="PROSITE" id="PS01187">
    <property type="entry name" value="EGF_CA"/>
    <property type="match status" value="1"/>
</dbReference>
<dbReference type="KEGG" id="acs:100563528"/>
<comment type="similarity">
    <text evidence="1">Belongs to the nephronectin family.</text>
</comment>
<dbReference type="Gene3D" id="2.60.120.200">
    <property type="match status" value="1"/>
</dbReference>
<dbReference type="InterPro" id="IPR000152">
    <property type="entry name" value="EGF-type_Asp/Asn_hydroxyl_site"/>
</dbReference>
<reference evidence="12 13" key="1">
    <citation type="submission" date="2009-12" db="EMBL/GenBank/DDBJ databases">
        <title>The Genome Sequence of Anolis carolinensis (Green Anole Lizard).</title>
        <authorList>
            <consortium name="The Genome Sequencing Platform"/>
            <person name="Di Palma F."/>
            <person name="Alfoldi J."/>
            <person name="Heiman D."/>
            <person name="Young S."/>
            <person name="Grabherr M."/>
            <person name="Johnson J."/>
            <person name="Lander E.S."/>
            <person name="Lindblad-Toh K."/>
        </authorList>
    </citation>
    <scope>NUCLEOTIDE SEQUENCE [LARGE SCALE GENOMIC DNA]</scope>
    <source>
        <strain evidence="12 13">JBL SC #1</strain>
    </source>
</reference>
<evidence type="ECO:0000259" key="10">
    <source>
        <dbReference type="PROSITE" id="PS50026"/>
    </source>
</evidence>
<dbReference type="Bgee" id="ENSACAG00000001659">
    <property type="expression patterns" value="Expressed in embryonic post-anal tail and 7 other cell types or tissues"/>
</dbReference>
<evidence type="ECO:0000313" key="12">
    <source>
        <dbReference type="Ensembl" id="ENSACAP00000001564.3"/>
    </source>
</evidence>
<dbReference type="InterPro" id="IPR049883">
    <property type="entry name" value="NOTCH1_EGF-like"/>
</dbReference>
<dbReference type="SMART" id="SM00181">
    <property type="entry name" value="EGF"/>
    <property type="match status" value="5"/>
</dbReference>
<comment type="caution">
    <text evidence="7">Lacks conserved residue(s) required for the propagation of feature annotation.</text>
</comment>
<evidence type="ECO:0000256" key="5">
    <source>
        <dbReference type="ARBA" id="ARBA00022889"/>
    </source>
</evidence>
<evidence type="ECO:0000256" key="1">
    <source>
        <dbReference type="ARBA" id="ARBA00009738"/>
    </source>
</evidence>
<dbReference type="PROSITE" id="PS00022">
    <property type="entry name" value="EGF_1"/>
    <property type="match status" value="1"/>
</dbReference>
<feature type="domain" description="EGF-like" evidence="10">
    <location>
        <begin position="173"/>
        <end position="211"/>
    </location>
</feature>
<keyword evidence="2 7" id="KW-0245">EGF-like domain</keyword>
<reference evidence="12" key="3">
    <citation type="submission" date="2025-09" db="UniProtKB">
        <authorList>
            <consortium name="Ensembl"/>
        </authorList>
    </citation>
    <scope>IDENTIFICATION</scope>
</reference>
<evidence type="ECO:0000256" key="4">
    <source>
        <dbReference type="ARBA" id="ARBA00022737"/>
    </source>
</evidence>
<dbReference type="Pfam" id="PF07645">
    <property type="entry name" value="EGF_CA"/>
    <property type="match status" value="3"/>
</dbReference>
<dbReference type="InterPro" id="IPR000742">
    <property type="entry name" value="EGF"/>
</dbReference>